<proteinExistence type="predicted"/>
<dbReference type="Gene3D" id="3.30.465.10">
    <property type="match status" value="1"/>
</dbReference>
<name>A0AAV9MXB3_9EURO</name>
<dbReference type="PANTHER" id="PTHR43762">
    <property type="entry name" value="L-GULONOLACTONE OXIDASE"/>
    <property type="match status" value="1"/>
</dbReference>
<dbReference type="InterPro" id="IPR010031">
    <property type="entry name" value="FAD_lactone_oxidase-like"/>
</dbReference>
<accession>A0AAV9MXB3</accession>
<dbReference type="AlphaFoldDB" id="A0AAV9MXB3"/>
<gene>
    <name evidence="3" type="ORF">LTR84_009489</name>
</gene>
<dbReference type="SUPFAM" id="SSF56176">
    <property type="entry name" value="FAD-binding/transporter-associated domain-like"/>
    <property type="match status" value="1"/>
</dbReference>
<comment type="caution">
    <text evidence="3">The sequence shown here is derived from an EMBL/GenBank/DDBJ whole genome shotgun (WGS) entry which is preliminary data.</text>
</comment>
<organism evidence="3 4">
    <name type="scientific">Exophiala bonariae</name>
    <dbReference type="NCBI Taxonomy" id="1690606"/>
    <lineage>
        <taxon>Eukaryota</taxon>
        <taxon>Fungi</taxon>
        <taxon>Dikarya</taxon>
        <taxon>Ascomycota</taxon>
        <taxon>Pezizomycotina</taxon>
        <taxon>Eurotiomycetes</taxon>
        <taxon>Chaetothyriomycetidae</taxon>
        <taxon>Chaetothyriales</taxon>
        <taxon>Herpotrichiellaceae</taxon>
        <taxon>Exophiala</taxon>
    </lineage>
</organism>
<dbReference type="EMBL" id="JAVRRD010000039">
    <property type="protein sequence ID" value="KAK5045156.1"/>
    <property type="molecule type" value="Genomic_DNA"/>
</dbReference>
<sequence length="874" mass="97084">MAETLISHGTGVNHGDHTHDSIESVTECILGLKAKANDKDLPGFGGLIDDWFNPDMEVDEEQFVRRFLRVFKQSDKDFTYEDILKGYDDDIQGIVNQFVDGEIDASEAAKRYTPFTTLKVPKGVVQKRGLANIIPGERNILEEHTALLRALPTSIPSRIRGLIAKIAPSLKDPKEYLYIPSYKHLEFENHGRNIRYTPTITCVPNTAQDIAEIVKYAKNKKMGVRVSGFRHSWSPVFGSARNKNENKNGDILISTLGLVDASILPNFTSLPTDLFQPEAKDLNSIVFVTHEYVNGPALANGKRYVRVGTSTTNEQLRRWCVGTGKVTLPMQIIEAEITMGGSNATICHGAGLANATLSDLVRCIEYVDANGILRKVDLSTPGILRAAAGCFGLIGVVTHLVLEFDPMSCALMEPRKVPVVEAIPPPPDMKDSDIPAPLRPKTPLTKERKAEVQKDFEIRASTHDYAEWFWFPYSSEVWVNTWKKTSDLTGAVDYPTNVKTVLQVFGTIMVNVAQNASILLNLTQALPEVQTKLLTWLTMKNLDDIGKNGKKIKTWVPDAIHFQRGVQNLRVRDLEIEFPLQPRRFPVAAESSSTQPTASELAHEPQNMSTNTTPTTGIIAPASSPTIPKQEIDFTLVQRAWWDAILTCYQEIKTCPQRMPLEMRIMSGSDVTLAPQRGHRLGTCSIEILTLHNVADIWPAYAQKVLDKWSGYKDADGKPLPVRPHWAKEWYGYKMKGQPWQEVLKNELRLDGGFREEFAEWRSLIGQLAKRDGWRVEDAKKRFGNEALNTLVWSEPPAKLMNPGVAGFAGANGKVTDSISPTTNGSLVTTGPAKTNGHVNAGTANGNAGKGKIDPKRKHDRPLKRFLAKLKAAF</sequence>
<dbReference type="GO" id="GO:0005739">
    <property type="term" value="C:mitochondrion"/>
    <property type="evidence" value="ECO:0007669"/>
    <property type="project" value="TreeGrafter"/>
</dbReference>
<protein>
    <recommendedName>
        <fullName evidence="2">FAD-binding PCMH-type domain-containing protein</fullName>
    </recommendedName>
</protein>
<evidence type="ECO:0000259" key="2">
    <source>
        <dbReference type="PROSITE" id="PS51387"/>
    </source>
</evidence>
<evidence type="ECO:0000313" key="3">
    <source>
        <dbReference type="EMBL" id="KAK5045156.1"/>
    </source>
</evidence>
<evidence type="ECO:0000313" key="4">
    <source>
        <dbReference type="Proteomes" id="UP001358417"/>
    </source>
</evidence>
<dbReference type="InterPro" id="IPR036318">
    <property type="entry name" value="FAD-bd_PCMH-like_sf"/>
</dbReference>
<keyword evidence="4" id="KW-1185">Reference proteome</keyword>
<feature type="region of interest" description="Disordered" evidence="1">
    <location>
        <begin position="588"/>
        <end position="610"/>
    </location>
</feature>
<dbReference type="Proteomes" id="UP001358417">
    <property type="component" value="Unassembled WGS sequence"/>
</dbReference>
<dbReference type="InterPro" id="IPR016169">
    <property type="entry name" value="FAD-bd_PCMH_sub2"/>
</dbReference>
<dbReference type="GO" id="GO:0003885">
    <property type="term" value="F:D-arabinono-1,4-lactone oxidase activity"/>
    <property type="evidence" value="ECO:0007669"/>
    <property type="project" value="TreeGrafter"/>
</dbReference>
<dbReference type="PROSITE" id="PS51387">
    <property type="entry name" value="FAD_PCMH"/>
    <property type="match status" value="1"/>
</dbReference>
<dbReference type="InterPro" id="IPR016167">
    <property type="entry name" value="FAD-bd_PCMH_sub1"/>
</dbReference>
<reference evidence="3 4" key="1">
    <citation type="submission" date="2023-08" db="EMBL/GenBank/DDBJ databases">
        <title>Black Yeasts Isolated from many extreme environments.</title>
        <authorList>
            <person name="Coleine C."/>
            <person name="Stajich J.E."/>
            <person name="Selbmann L."/>
        </authorList>
    </citation>
    <scope>NUCLEOTIDE SEQUENCE [LARGE SCALE GENOMIC DNA]</scope>
    <source>
        <strain evidence="3 4">CCFEE 5792</strain>
    </source>
</reference>
<dbReference type="Gene3D" id="3.30.43.10">
    <property type="entry name" value="Uridine Diphospho-n-acetylenolpyruvylglucosamine Reductase, domain 2"/>
    <property type="match status" value="1"/>
</dbReference>
<feature type="compositionally biased region" description="Polar residues" evidence="1">
    <location>
        <begin position="820"/>
        <end position="833"/>
    </location>
</feature>
<dbReference type="InterPro" id="IPR016166">
    <property type="entry name" value="FAD-bd_PCMH"/>
</dbReference>
<dbReference type="GO" id="GO:0071949">
    <property type="term" value="F:FAD binding"/>
    <property type="evidence" value="ECO:0007669"/>
    <property type="project" value="InterPro"/>
</dbReference>
<evidence type="ECO:0000256" key="1">
    <source>
        <dbReference type="SAM" id="MobiDB-lite"/>
    </source>
</evidence>
<feature type="region of interest" description="Disordered" evidence="1">
    <location>
        <begin position="820"/>
        <end position="862"/>
    </location>
</feature>
<dbReference type="RefSeq" id="XP_064700792.1">
    <property type="nucleotide sequence ID" value="XM_064853029.1"/>
</dbReference>
<feature type="domain" description="FAD-binding PCMH-type" evidence="2">
    <location>
        <begin position="194"/>
        <end position="407"/>
    </location>
</feature>
<dbReference type="PANTHER" id="PTHR43762:SF1">
    <property type="entry name" value="D-ARABINONO-1,4-LACTONE OXIDASE"/>
    <property type="match status" value="1"/>
</dbReference>
<feature type="compositionally biased region" description="Low complexity" evidence="1">
    <location>
        <begin position="836"/>
        <end position="847"/>
    </location>
</feature>
<dbReference type="GeneID" id="89977648"/>